<dbReference type="PANTHER" id="PTHR38730">
    <property type="entry name" value="SLL7028 PROTEIN"/>
    <property type="match status" value="1"/>
</dbReference>
<dbReference type="Proteomes" id="UP000231134">
    <property type="component" value="Unassembled WGS sequence"/>
</dbReference>
<dbReference type="RefSeq" id="WP_100425412.1">
    <property type="nucleotide sequence ID" value="NZ_PGEX01000001.1"/>
</dbReference>
<reference evidence="4 5" key="1">
    <citation type="submission" date="2017-11" db="EMBL/GenBank/DDBJ databases">
        <title>Animal gut microbial communities from fecal samples from Wisconsin, USA.</title>
        <authorList>
            <person name="Neumann A."/>
        </authorList>
    </citation>
    <scope>NUCLEOTIDE SEQUENCE [LARGE SCALE GENOMIC DNA]</scope>
    <source>
        <strain evidence="4 5">UWS3</strain>
    </source>
</reference>
<evidence type="ECO:0000259" key="2">
    <source>
        <dbReference type="Pfam" id="PF09967"/>
    </source>
</evidence>
<gene>
    <name evidence="4" type="ORF">BGX16_1420</name>
</gene>
<dbReference type="Pfam" id="PF09967">
    <property type="entry name" value="DUF2201"/>
    <property type="match status" value="1"/>
</dbReference>
<dbReference type="Pfam" id="PF13203">
    <property type="entry name" value="DUF2201_N"/>
    <property type="match status" value="1"/>
</dbReference>
<protein>
    <submittedName>
        <fullName evidence="4">Putative metallopeptidase-like protein</fullName>
    </submittedName>
</protein>
<keyword evidence="5" id="KW-1185">Reference proteome</keyword>
<organism evidence="4 5">
    <name type="scientific">Hallerella succinigenes</name>
    <dbReference type="NCBI Taxonomy" id="1896222"/>
    <lineage>
        <taxon>Bacteria</taxon>
        <taxon>Pseudomonadati</taxon>
        <taxon>Fibrobacterota</taxon>
        <taxon>Fibrobacteria</taxon>
        <taxon>Fibrobacterales</taxon>
        <taxon>Fibrobacteraceae</taxon>
        <taxon>Hallerella</taxon>
    </lineage>
</organism>
<feature type="compositionally biased region" description="Low complexity" evidence="1">
    <location>
        <begin position="173"/>
        <end position="201"/>
    </location>
</feature>
<dbReference type="InterPro" id="IPR018698">
    <property type="entry name" value="VWA-like_dom"/>
</dbReference>
<accession>A0A2M9A718</accession>
<proteinExistence type="predicted"/>
<feature type="region of interest" description="Disordered" evidence="1">
    <location>
        <begin position="137"/>
        <end position="233"/>
    </location>
</feature>
<feature type="compositionally biased region" description="Gly residues" evidence="1">
    <location>
        <begin position="202"/>
        <end position="220"/>
    </location>
</feature>
<feature type="domain" description="Putative metallopeptidase" evidence="3">
    <location>
        <begin position="16"/>
        <end position="307"/>
    </location>
</feature>
<feature type="domain" description="VWA-like" evidence="2">
    <location>
        <begin position="323"/>
        <end position="432"/>
    </location>
</feature>
<dbReference type="OrthoDB" id="9809382at2"/>
<name>A0A2M9A718_9BACT</name>
<evidence type="ECO:0000259" key="3">
    <source>
        <dbReference type="Pfam" id="PF13203"/>
    </source>
</evidence>
<evidence type="ECO:0000313" key="4">
    <source>
        <dbReference type="EMBL" id="PJJ41448.1"/>
    </source>
</evidence>
<dbReference type="PANTHER" id="PTHR38730:SF1">
    <property type="entry name" value="SLL7028 PROTEIN"/>
    <property type="match status" value="1"/>
</dbReference>
<evidence type="ECO:0000256" key="1">
    <source>
        <dbReference type="SAM" id="MobiDB-lite"/>
    </source>
</evidence>
<dbReference type="AlphaFoldDB" id="A0A2M9A718"/>
<sequence>MNALDRIKKIGERWFLTEPLLFAVYCCHEFVENNSIDVPMRTGNMKVEFSPKILDRIADDVLAEYMKIEMFRILLKHPYQRQPSFAAKALLTMASNVTIADVYDVSREVKKQMSGAELKLPSGLCFEEYYNLLLQSATPNSGKSGDEPQKTDSGSGRGDKSGQDGDGSGNGNQEGCQSGQQGSDGSGADSGDASSDSRGSSGRNGGGSGGKGSGASGNSGAGNSQEHRDSQISELWEENEEACCNINEFIEVATASNNWGSVAGKLQGLIKASLKVDMDYRKMLSLFKTSVISSRRRLTRMRPNRRSGFDAMGSRYELSTNLLIAVDVSGSVTDRSLQFFFSVINRLFKYGVEKLDVLQFDAQIQGEIEPLKKARKTVKIMGRGGTSFQPAADYYCEHPEYDGLIYFTDGYAPPPKFNTKRPIDVLWVLCSRQCYMANSAWIRKIKRNRGTFIPRSE</sequence>
<dbReference type="EMBL" id="PGEX01000001">
    <property type="protein sequence ID" value="PJJ41448.1"/>
    <property type="molecule type" value="Genomic_DNA"/>
</dbReference>
<dbReference type="InterPro" id="IPR025154">
    <property type="entry name" value="Put_metallopeptidase_dom"/>
</dbReference>
<comment type="caution">
    <text evidence="4">The sequence shown here is derived from an EMBL/GenBank/DDBJ whole genome shotgun (WGS) entry which is preliminary data.</text>
</comment>
<evidence type="ECO:0000313" key="5">
    <source>
        <dbReference type="Proteomes" id="UP000231134"/>
    </source>
</evidence>